<dbReference type="InterPro" id="IPR055558">
    <property type="entry name" value="DUF7134"/>
</dbReference>
<evidence type="ECO:0000313" key="15">
    <source>
        <dbReference type="Proteomes" id="UP000238312"/>
    </source>
</evidence>
<keyword evidence="10" id="KW-1133">Transmembrane helix</keyword>
<feature type="coiled-coil region" evidence="9">
    <location>
        <begin position="177"/>
        <end position="205"/>
    </location>
</feature>
<keyword evidence="4" id="KW-0808">Transferase</keyword>
<gene>
    <name evidence="14" type="ORF">B0I32_108105</name>
</gene>
<dbReference type="GO" id="GO:0005524">
    <property type="term" value="F:ATP binding"/>
    <property type="evidence" value="ECO:0007669"/>
    <property type="project" value="UniProtKB-KW"/>
</dbReference>
<dbReference type="GO" id="GO:0016020">
    <property type="term" value="C:membrane"/>
    <property type="evidence" value="ECO:0007669"/>
    <property type="project" value="InterPro"/>
</dbReference>
<dbReference type="InterPro" id="IPR036890">
    <property type="entry name" value="HATPase_C_sf"/>
</dbReference>
<evidence type="ECO:0000256" key="4">
    <source>
        <dbReference type="ARBA" id="ARBA00022679"/>
    </source>
</evidence>
<evidence type="ECO:0000256" key="3">
    <source>
        <dbReference type="ARBA" id="ARBA00022553"/>
    </source>
</evidence>
<dbReference type="GO" id="GO:0046983">
    <property type="term" value="F:protein dimerization activity"/>
    <property type="evidence" value="ECO:0007669"/>
    <property type="project" value="InterPro"/>
</dbReference>
<dbReference type="EMBL" id="PVNG01000008">
    <property type="protein sequence ID" value="PRX64744.1"/>
    <property type="molecule type" value="Genomic_DNA"/>
</dbReference>
<feature type="transmembrane region" description="Helical" evidence="10">
    <location>
        <begin position="65"/>
        <end position="82"/>
    </location>
</feature>
<evidence type="ECO:0000256" key="10">
    <source>
        <dbReference type="SAM" id="Phobius"/>
    </source>
</evidence>
<keyword evidence="6 14" id="KW-0418">Kinase</keyword>
<evidence type="ECO:0000256" key="1">
    <source>
        <dbReference type="ARBA" id="ARBA00000085"/>
    </source>
</evidence>
<dbReference type="PANTHER" id="PTHR24421:SF10">
    <property type="entry name" value="NITRATE_NITRITE SENSOR PROTEIN NARQ"/>
    <property type="match status" value="1"/>
</dbReference>
<evidence type="ECO:0000259" key="11">
    <source>
        <dbReference type="Pfam" id="PF02518"/>
    </source>
</evidence>
<dbReference type="InterPro" id="IPR003594">
    <property type="entry name" value="HATPase_dom"/>
</dbReference>
<keyword evidence="10" id="KW-0472">Membrane</keyword>
<keyword evidence="8" id="KW-0902">Two-component regulatory system</keyword>
<keyword evidence="9" id="KW-0175">Coiled coil</keyword>
<dbReference type="Gene3D" id="3.30.565.10">
    <property type="entry name" value="Histidine kinase-like ATPase, C-terminal domain"/>
    <property type="match status" value="1"/>
</dbReference>
<feature type="domain" description="Signal transduction histidine kinase subgroup 3 dimerisation and phosphoacceptor" evidence="12">
    <location>
        <begin position="202"/>
        <end position="267"/>
    </location>
</feature>
<keyword evidence="3" id="KW-0597">Phosphoprotein</keyword>
<comment type="catalytic activity">
    <reaction evidence="1">
        <text>ATP + protein L-histidine = ADP + protein N-phospho-L-histidine.</text>
        <dbReference type="EC" id="2.7.13.3"/>
    </reaction>
</comment>
<dbReference type="Pfam" id="PF07730">
    <property type="entry name" value="HisKA_3"/>
    <property type="match status" value="1"/>
</dbReference>
<sequence>MSAGSAFPAGRAKWGVMTEPRYVTRLRGWVATLPPTLVDGALAALVLAAQLWPFVSADNPWGRPWHWWGYTVVVAAAIPLIWRRRAPVAVLLGVLVPTGCYDFVDEVVRQPIWYGSLVAFYTVAAHSARWIRRLMFVVTISGGLLVVGSSETALRGIVLFVAAYAIGRAAAASRAHTAALEERAAQLAREREAEAERAAERERARIARDMHDILAHAVSVMVVQAEAGPVAVAAAPDRAVAAFDAIAAAGRDAMDQLRRMLNVLKEEQGPRGPQPTIAALPALAEQVRAAGVRVTCSTSGEPGALSPDAEVAAYRIAQEALTNIVKHAGAARAAISLAWQDHALMIDITDDGGSAASGRDQELPSGGNGLIGIRERAAACGGSAVAGPREDGPGFRVRVVLPLAAS</sequence>
<evidence type="ECO:0000256" key="6">
    <source>
        <dbReference type="ARBA" id="ARBA00022777"/>
    </source>
</evidence>
<dbReference type="SUPFAM" id="SSF55874">
    <property type="entry name" value="ATPase domain of HSP90 chaperone/DNA topoisomerase II/histidine kinase"/>
    <property type="match status" value="1"/>
</dbReference>
<evidence type="ECO:0000259" key="12">
    <source>
        <dbReference type="Pfam" id="PF07730"/>
    </source>
</evidence>
<dbReference type="AlphaFoldDB" id="A0A2T0MZ99"/>
<keyword evidence="15" id="KW-1185">Reference proteome</keyword>
<name>A0A2T0MZ99_9ACTN</name>
<dbReference type="Pfam" id="PF23539">
    <property type="entry name" value="DUF7134"/>
    <property type="match status" value="1"/>
</dbReference>
<dbReference type="InterPro" id="IPR050482">
    <property type="entry name" value="Sensor_HK_TwoCompSys"/>
</dbReference>
<dbReference type="PANTHER" id="PTHR24421">
    <property type="entry name" value="NITRATE/NITRITE SENSOR PROTEIN NARX-RELATED"/>
    <property type="match status" value="1"/>
</dbReference>
<feature type="domain" description="DUF7134" evidence="13">
    <location>
        <begin position="35"/>
        <end position="156"/>
    </location>
</feature>
<dbReference type="CDD" id="cd16917">
    <property type="entry name" value="HATPase_UhpB-NarQ-NarX-like"/>
    <property type="match status" value="1"/>
</dbReference>
<evidence type="ECO:0000256" key="8">
    <source>
        <dbReference type="ARBA" id="ARBA00023012"/>
    </source>
</evidence>
<dbReference type="InterPro" id="IPR011712">
    <property type="entry name" value="Sig_transdc_His_kin_sub3_dim/P"/>
</dbReference>
<dbReference type="Proteomes" id="UP000238312">
    <property type="component" value="Unassembled WGS sequence"/>
</dbReference>
<dbReference type="EC" id="2.7.13.3" evidence="2"/>
<evidence type="ECO:0000256" key="5">
    <source>
        <dbReference type="ARBA" id="ARBA00022741"/>
    </source>
</evidence>
<evidence type="ECO:0000256" key="2">
    <source>
        <dbReference type="ARBA" id="ARBA00012438"/>
    </source>
</evidence>
<comment type="caution">
    <text evidence="14">The sequence shown here is derived from an EMBL/GenBank/DDBJ whole genome shotgun (WGS) entry which is preliminary data.</text>
</comment>
<protein>
    <recommendedName>
        <fullName evidence="2">histidine kinase</fullName>
        <ecNumber evidence="2">2.7.13.3</ecNumber>
    </recommendedName>
</protein>
<accession>A0A2T0MZ99</accession>
<reference evidence="14 15" key="1">
    <citation type="submission" date="2018-03" db="EMBL/GenBank/DDBJ databases">
        <title>Genomic Encyclopedia of Type Strains, Phase III (KMG-III): the genomes of soil and plant-associated and newly described type strains.</title>
        <authorList>
            <person name="Whitman W."/>
        </authorList>
    </citation>
    <scope>NUCLEOTIDE SEQUENCE [LARGE SCALE GENOMIC DNA]</scope>
    <source>
        <strain evidence="14 15">CGMCC 4.7104</strain>
    </source>
</reference>
<keyword evidence="5" id="KW-0547">Nucleotide-binding</keyword>
<evidence type="ECO:0000256" key="9">
    <source>
        <dbReference type="SAM" id="Coils"/>
    </source>
</evidence>
<evidence type="ECO:0000259" key="13">
    <source>
        <dbReference type="Pfam" id="PF23539"/>
    </source>
</evidence>
<keyword evidence="7" id="KW-0067">ATP-binding</keyword>
<dbReference type="Gene3D" id="1.20.5.1930">
    <property type="match status" value="1"/>
</dbReference>
<proteinExistence type="predicted"/>
<organism evidence="14 15">
    <name type="scientific">Nonomuraea fuscirosea</name>
    <dbReference type="NCBI Taxonomy" id="1291556"/>
    <lineage>
        <taxon>Bacteria</taxon>
        <taxon>Bacillati</taxon>
        <taxon>Actinomycetota</taxon>
        <taxon>Actinomycetes</taxon>
        <taxon>Streptosporangiales</taxon>
        <taxon>Streptosporangiaceae</taxon>
        <taxon>Nonomuraea</taxon>
    </lineage>
</organism>
<evidence type="ECO:0000313" key="14">
    <source>
        <dbReference type="EMBL" id="PRX64744.1"/>
    </source>
</evidence>
<feature type="transmembrane region" description="Helical" evidence="10">
    <location>
        <begin position="29"/>
        <end position="53"/>
    </location>
</feature>
<evidence type="ECO:0000256" key="7">
    <source>
        <dbReference type="ARBA" id="ARBA00022840"/>
    </source>
</evidence>
<dbReference type="Pfam" id="PF02518">
    <property type="entry name" value="HATPase_c"/>
    <property type="match status" value="1"/>
</dbReference>
<keyword evidence="10" id="KW-0812">Transmembrane</keyword>
<dbReference type="GO" id="GO:0000155">
    <property type="term" value="F:phosphorelay sensor kinase activity"/>
    <property type="evidence" value="ECO:0007669"/>
    <property type="project" value="InterPro"/>
</dbReference>
<feature type="transmembrane region" description="Helical" evidence="10">
    <location>
        <begin position="130"/>
        <end position="147"/>
    </location>
</feature>
<feature type="domain" description="Histidine kinase/HSP90-like ATPase" evidence="11">
    <location>
        <begin position="310"/>
        <end position="404"/>
    </location>
</feature>